<evidence type="ECO:0000313" key="5">
    <source>
        <dbReference type="Proteomes" id="UP000247523"/>
    </source>
</evidence>
<sequence length="60" mass="7006">MNKLKLIRTISRIFYIVALLIIVTMVLSDLYVPSYLMIFVWVGTIVFCITDLILNIKNKK</sequence>
<keyword evidence="1" id="KW-0472">Membrane</keyword>
<reference evidence="3 4" key="1">
    <citation type="journal article" date="2017" name="Genome Announc.">
        <title>Draft Genome Sequence of a Sporulating and Motile Strain of Lachnotalea glycerini Isolated from Water in Quebec City, Canada.</title>
        <authorList>
            <person name="Maheux A.F."/>
            <person name="Boudreau D.K."/>
            <person name="Berube E."/>
            <person name="Boissinot M."/>
            <person name="Raymond F."/>
            <person name="Brodeur S."/>
            <person name="Corbeil J."/>
            <person name="Isabel S."/>
            <person name="Omar R.F."/>
            <person name="Bergeron M.G."/>
        </authorList>
    </citation>
    <scope>NUCLEOTIDE SEQUENCE [LARGE SCALE GENOMIC DNA]</scope>
    <source>
        <strain evidence="3 4">CCRI-19302</strain>
    </source>
</reference>
<dbReference type="AlphaFoldDB" id="A0A255IBX2"/>
<reference evidence="3" key="3">
    <citation type="submission" date="2018-07" db="EMBL/GenBank/DDBJ databases">
        <authorList>
            <person name="Quirk P.G."/>
            <person name="Krulwich T.A."/>
        </authorList>
    </citation>
    <scope>NUCLEOTIDE SEQUENCE</scope>
    <source>
        <strain evidence="3">CCRI-19302</strain>
    </source>
</reference>
<keyword evidence="4" id="KW-1185">Reference proteome</keyword>
<dbReference type="Proteomes" id="UP000247523">
    <property type="component" value="Unassembled WGS sequence"/>
</dbReference>
<gene>
    <name evidence="2" type="ORF">C8E03_101345</name>
    <name evidence="3" type="ORF">CG710_001445</name>
</gene>
<evidence type="ECO:0000313" key="4">
    <source>
        <dbReference type="Proteomes" id="UP000216411"/>
    </source>
</evidence>
<proteinExistence type="predicted"/>
<evidence type="ECO:0000313" key="3">
    <source>
        <dbReference type="EMBL" id="RDY33215.1"/>
    </source>
</evidence>
<dbReference type="EMBL" id="QICS01000001">
    <property type="protein sequence ID" value="PXV95715.1"/>
    <property type="molecule type" value="Genomic_DNA"/>
</dbReference>
<feature type="transmembrane region" description="Helical" evidence="1">
    <location>
        <begin position="38"/>
        <end position="56"/>
    </location>
</feature>
<evidence type="ECO:0000256" key="1">
    <source>
        <dbReference type="SAM" id="Phobius"/>
    </source>
</evidence>
<protein>
    <submittedName>
        <fullName evidence="3">Uncharacterized protein</fullName>
    </submittedName>
</protein>
<keyword evidence="1" id="KW-0812">Transmembrane</keyword>
<keyword evidence="1" id="KW-1133">Transmembrane helix</keyword>
<name>A0A255IBX2_9FIRM</name>
<evidence type="ECO:0000313" key="2">
    <source>
        <dbReference type="EMBL" id="PXV95715.1"/>
    </source>
</evidence>
<feature type="transmembrane region" description="Helical" evidence="1">
    <location>
        <begin position="12"/>
        <end position="32"/>
    </location>
</feature>
<accession>A0A255IBX2</accession>
<organism evidence="3 4">
    <name type="scientific">Lachnotalea glycerini</name>
    <dbReference type="NCBI Taxonomy" id="1763509"/>
    <lineage>
        <taxon>Bacteria</taxon>
        <taxon>Bacillati</taxon>
        <taxon>Bacillota</taxon>
        <taxon>Clostridia</taxon>
        <taxon>Lachnospirales</taxon>
        <taxon>Lachnospiraceae</taxon>
        <taxon>Lachnotalea</taxon>
    </lineage>
</organism>
<comment type="caution">
    <text evidence="3">The sequence shown here is derived from an EMBL/GenBank/DDBJ whole genome shotgun (WGS) entry which is preliminary data.</text>
</comment>
<dbReference type="EMBL" id="NOKA02000001">
    <property type="protein sequence ID" value="RDY33215.1"/>
    <property type="molecule type" value="Genomic_DNA"/>
</dbReference>
<reference evidence="2 5" key="2">
    <citation type="submission" date="2018-05" db="EMBL/GenBank/DDBJ databases">
        <title>Genomic Encyclopedia of Type Strains, Phase IV (KMG-IV): sequencing the most valuable type-strain genomes for metagenomic binning, comparative biology and taxonomic classification.</title>
        <authorList>
            <person name="Goeker M."/>
        </authorList>
    </citation>
    <scope>NUCLEOTIDE SEQUENCE [LARGE SCALE GENOMIC DNA]</scope>
    <source>
        <strain evidence="2 5">DSM 28816</strain>
    </source>
</reference>
<dbReference type="Proteomes" id="UP000216411">
    <property type="component" value="Unassembled WGS sequence"/>
</dbReference>